<feature type="transmembrane region" description="Helical" evidence="2">
    <location>
        <begin position="171"/>
        <end position="192"/>
    </location>
</feature>
<protein>
    <recommendedName>
        <fullName evidence="5">TrbL/VirB6 plasmid conjugal transfer protein</fullName>
    </recommendedName>
</protein>
<gene>
    <name evidence="3" type="ORF">PsAD2_01467</name>
</gene>
<dbReference type="EMBL" id="LMCB01000009">
    <property type="protein sequence ID" value="KZL20424.1"/>
    <property type="molecule type" value="Genomic_DNA"/>
</dbReference>
<proteinExistence type="predicted"/>
<evidence type="ECO:0000256" key="2">
    <source>
        <dbReference type="SAM" id="Phobius"/>
    </source>
</evidence>
<sequence length="349" mass="36291">MNSGCISCPLIEQYVLSGSKFVNKYMEIAYEPMLVIFASLACLWAVWQGFKLATATTDLTWVASQFVFLFFGFGVLTALKFGLAGMIYEATTTLMFGIPGALMGAGSGADAITGLVTELEAAFTQPFAMAKTMMNGAGWLEKFGIVLFVVALMLPFIIMMVVFVVHVAIGLFRIMMVCLLAPYVVSMAAFPFGREKIGAGISTLLTSILTLVAVTLVFKLIITGIGNLMPGGEEISSDVLDDTAWKAYILVILTAWSGVALVQEATSLAGTLAQVTLNAATPGAMMSGAAQTAGAYGKGVAGAAKGGWTAGKAAIGVSNAALSDKAADMGLQSGSNPNSKATDALKSEK</sequence>
<keyword evidence="4" id="KW-1185">Reference proteome</keyword>
<keyword evidence="2" id="KW-1133">Transmembrane helix</keyword>
<comment type="caution">
    <text evidence="3">The sequence shown here is derived from an EMBL/GenBank/DDBJ whole genome shotgun (WGS) entry which is preliminary data.</text>
</comment>
<feature type="transmembrane region" description="Helical" evidence="2">
    <location>
        <begin position="143"/>
        <end position="165"/>
    </location>
</feature>
<name>A0A165ZZ70_9HYPH</name>
<keyword evidence="2" id="KW-0472">Membrane</keyword>
<feature type="region of interest" description="Disordered" evidence="1">
    <location>
        <begin position="328"/>
        <end position="349"/>
    </location>
</feature>
<dbReference type="PATRIC" id="fig|989403.3.peg.1564"/>
<dbReference type="Proteomes" id="UP000076577">
    <property type="component" value="Unassembled WGS sequence"/>
</dbReference>
<keyword evidence="2" id="KW-0812">Transmembrane</keyword>
<accession>A0A165ZZ70</accession>
<evidence type="ECO:0000313" key="3">
    <source>
        <dbReference type="EMBL" id="KZL20424.1"/>
    </source>
</evidence>
<feature type="compositionally biased region" description="Polar residues" evidence="1">
    <location>
        <begin position="332"/>
        <end position="341"/>
    </location>
</feature>
<feature type="transmembrane region" description="Helical" evidence="2">
    <location>
        <begin position="204"/>
        <end position="225"/>
    </location>
</feature>
<dbReference type="STRING" id="989403.SAMN05421798_12213"/>
<evidence type="ECO:0000313" key="4">
    <source>
        <dbReference type="Proteomes" id="UP000076577"/>
    </source>
</evidence>
<dbReference type="RefSeq" id="WP_068004468.1">
    <property type="nucleotide sequence ID" value="NZ_FOFM01000022.1"/>
</dbReference>
<reference evidence="3 4" key="1">
    <citation type="journal article" date="2016" name="Front. Microbiol.">
        <title>Comparative Genomic Analysis Reveals a Diverse Repertoire of Genes Involved in Prokaryote-Eukaryote Interactions within the Pseudovibrio Genus.</title>
        <authorList>
            <person name="Romano S."/>
            <person name="Fernandez-Guerra A."/>
            <person name="Reen F.J."/>
            <person name="Glockner F.O."/>
            <person name="Crowley S.P."/>
            <person name="O'Sullivan O."/>
            <person name="Cotter P.D."/>
            <person name="Adams C."/>
            <person name="Dobson A.D."/>
            <person name="O'Gara F."/>
        </authorList>
    </citation>
    <scope>NUCLEOTIDE SEQUENCE [LARGE SCALE GENOMIC DNA]</scope>
    <source>
        <strain evidence="3 4">Ad2</strain>
    </source>
</reference>
<feature type="transmembrane region" description="Helical" evidence="2">
    <location>
        <begin position="59"/>
        <end position="79"/>
    </location>
</feature>
<dbReference type="OrthoDB" id="8438056at2"/>
<evidence type="ECO:0000256" key="1">
    <source>
        <dbReference type="SAM" id="MobiDB-lite"/>
    </source>
</evidence>
<dbReference type="AlphaFoldDB" id="A0A165ZZ70"/>
<evidence type="ECO:0008006" key="5">
    <source>
        <dbReference type="Google" id="ProtNLM"/>
    </source>
</evidence>
<organism evidence="3 4">
    <name type="scientific">Pseudovibrio axinellae</name>
    <dbReference type="NCBI Taxonomy" id="989403"/>
    <lineage>
        <taxon>Bacteria</taxon>
        <taxon>Pseudomonadati</taxon>
        <taxon>Pseudomonadota</taxon>
        <taxon>Alphaproteobacteria</taxon>
        <taxon>Hyphomicrobiales</taxon>
        <taxon>Stappiaceae</taxon>
        <taxon>Pseudovibrio</taxon>
    </lineage>
</organism>
<feature type="transmembrane region" description="Helical" evidence="2">
    <location>
        <begin position="28"/>
        <end position="47"/>
    </location>
</feature>